<name>A0A914ZB93_9BILA</name>
<dbReference type="AlphaFoldDB" id="A0A914ZB93"/>
<dbReference type="WBParaSite" id="PSU_v2.g9577.t1">
    <property type="protein sequence ID" value="PSU_v2.g9577.t1"/>
    <property type="gene ID" value="PSU_v2.g9577"/>
</dbReference>
<reference evidence="2" key="1">
    <citation type="submission" date="2022-11" db="UniProtKB">
        <authorList>
            <consortium name="WormBaseParasite"/>
        </authorList>
    </citation>
    <scope>IDENTIFICATION</scope>
</reference>
<evidence type="ECO:0000313" key="2">
    <source>
        <dbReference type="WBParaSite" id="PSU_v2.g9577.t1"/>
    </source>
</evidence>
<sequence length="295" mass="33855">MIYFLEHILDNETVNAPNNGLEGGCAASYCIFRAGYDVEEALKECTCCIIPKHYHKMCTGQQGNKRSIKCRDIREYLRNNVLYNYLQSERGKEQESYRKFVLSVTEAESKLKKAVVSKSNIMGPNIKQYYKILDKMGVFRNAWFGNFNGNQARILMTQTEKFNELDAAKDHPRIQHLLTALQKLGSLQNYTAAKYLTEQQIEDLKVGVADYFQHMATNLGDTNVTPKAHFLNHLEEFAAMFKTIGLLSEQAIEAIHALVNSLYPRASFMKKADRDGWIMKYIWRLGSLHDMTKAI</sequence>
<organism evidence="1 2">
    <name type="scientific">Panagrolaimus superbus</name>
    <dbReference type="NCBI Taxonomy" id="310955"/>
    <lineage>
        <taxon>Eukaryota</taxon>
        <taxon>Metazoa</taxon>
        <taxon>Ecdysozoa</taxon>
        <taxon>Nematoda</taxon>
        <taxon>Chromadorea</taxon>
        <taxon>Rhabditida</taxon>
        <taxon>Tylenchina</taxon>
        <taxon>Panagrolaimomorpha</taxon>
        <taxon>Panagrolaimoidea</taxon>
        <taxon>Panagrolaimidae</taxon>
        <taxon>Panagrolaimus</taxon>
    </lineage>
</organism>
<accession>A0A914ZB93</accession>
<protein>
    <submittedName>
        <fullName evidence="2">Uncharacterized protein</fullName>
    </submittedName>
</protein>
<evidence type="ECO:0000313" key="1">
    <source>
        <dbReference type="Proteomes" id="UP000887577"/>
    </source>
</evidence>
<proteinExistence type="predicted"/>
<dbReference type="Proteomes" id="UP000887577">
    <property type="component" value="Unplaced"/>
</dbReference>
<keyword evidence="1" id="KW-1185">Reference proteome</keyword>